<feature type="binding site" evidence="1">
    <location>
        <position position="148"/>
    </location>
    <ligand>
        <name>Zn(2+)</name>
        <dbReference type="ChEBI" id="CHEBI:29105"/>
        <note>catalytic</note>
    </ligand>
</feature>
<evidence type="ECO:0000313" key="4">
    <source>
        <dbReference type="EMBL" id="CAL8081589.1"/>
    </source>
</evidence>
<feature type="signal peptide" evidence="2">
    <location>
        <begin position="1"/>
        <end position="23"/>
    </location>
</feature>
<evidence type="ECO:0000256" key="2">
    <source>
        <dbReference type="RuleBase" id="RU361183"/>
    </source>
</evidence>
<dbReference type="InterPro" id="IPR034035">
    <property type="entry name" value="Astacin-like_dom"/>
</dbReference>
<feature type="binding site" evidence="1">
    <location>
        <position position="158"/>
    </location>
    <ligand>
        <name>Zn(2+)</name>
        <dbReference type="ChEBI" id="CHEBI:29105"/>
        <note>catalytic</note>
    </ligand>
</feature>
<comment type="caution">
    <text evidence="4">The sequence shown here is derived from an EMBL/GenBank/DDBJ whole genome shotgun (WGS) entry which is preliminary data.</text>
</comment>
<reference evidence="4 5" key="1">
    <citation type="submission" date="2024-08" db="EMBL/GenBank/DDBJ databases">
        <authorList>
            <person name="Cucini C."/>
            <person name="Frati F."/>
        </authorList>
    </citation>
    <scope>NUCLEOTIDE SEQUENCE [LARGE SCALE GENOMIC DNA]</scope>
</reference>
<gene>
    <name evidence="4" type="ORF">ODALV1_LOCUS4964</name>
</gene>
<keyword evidence="1 2" id="KW-0645">Protease</keyword>
<dbReference type="InterPro" id="IPR006026">
    <property type="entry name" value="Peptidase_Metallo"/>
</dbReference>
<dbReference type="EC" id="3.4.24.-" evidence="2"/>
<feature type="domain" description="Peptidase M12A" evidence="3">
    <location>
        <begin position="53"/>
        <end position="250"/>
    </location>
</feature>
<dbReference type="Proteomes" id="UP001642540">
    <property type="component" value="Unassembled WGS sequence"/>
</dbReference>
<protein>
    <recommendedName>
        <fullName evidence="2">Metalloendopeptidase</fullName>
        <ecNumber evidence="2">3.4.24.-</ecNumber>
    </recommendedName>
</protein>
<dbReference type="PROSITE" id="PS51864">
    <property type="entry name" value="ASTACIN"/>
    <property type="match status" value="1"/>
</dbReference>
<name>A0ABP1PZJ1_9HEXA</name>
<evidence type="ECO:0000256" key="1">
    <source>
        <dbReference type="PROSITE-ProRule" id="PRU01211"/>
    </source>
</evidence>
<dbReference type="Pfam" id="PF01400">
    <property type="entry name" value="Astacin"/>
    <property type="match status" value="1"/>
</dbReference>
<keyword evidence="1 2" id="KW-0479">Metal-binding</keyword>
<keyword evidence="1 2" id="KW-0378">Hydrolase</keyword>
<feature type="binding site" evidence="1">
    <location>
        <position position="152"/>
    </location>
    <ligand>
        <name>Zn(2+)</name>
        <dbReference type="ChEBI" id="CHEBI:29105"/>
        <note>catalytic</note>
    </ligand>
</feature>
<dbReference type="Gene3D" id="3.40.390.10">
    <property type="entry name" value="Collagenase (Catalytic Domain)"/>
    <property type="match status" value="1"/>
</dbReference>
<dbReference type="PANTHER" id="PTHR10127:SF814">
    <property type="entry name" value="MEPRIN A SUBUNIT BETA"/>
    <property type="match status" value="1"/>
</dbReference>
<dbReference type="InterPro" id="IPR024079">
    <property type="entry name" value="MetalloPept_cat_dom_sf"/>
</dbReference>
<dbReference type="SMART" id="SM00235">
    <property type="entry name" value="ZnMc"/>
    <property type="match status" value="1"/>
</dbReference>
<comment type="cofactor">
    <cofactor evidence="1 2">
        <name>Zn(2+)</name>
        <dbReference type="ChEBI" id="CHEBI:29105"/>
    </cofactor>
    <text evidence="1 2">Binds 1 zinc ion per subunit.</text>
</comment>
<proteinExistence type="predicted"/>
<dbReference type="PANTHER" id="PTHR10127">
    <property type="entry name" value="DISCOIDIN, CUB, EGF, LAMININ , AND ZINC METALLOPROTEASE DOMAIN CONTAINING"/>
    <property type="match status" value="1"/>
</dbReference>
<keyword evidence="1 2" id="KW-0862">Zinc</keyword>
<dbReference type="CDD" id="cd04280">
    <property type="entry name" value="ZnMc_astacin_like"/>
    <property type="match status" value="1"/>
</dbReference>
<dbReference type="PRINTS" id="PR00480">
    <property type="entry name" value="ASTACIN"/>
</dbReference>
<dbReference type="SUPFAM" id="SSF55486">
    <property type="entry name" value="Metalloproteases ('zincins'), catalytic domain"/>
    <property type="match status" value="1"/>
</dbReference>
<sequence>MALLKRFVSKASVLFLLVALCYSAPSYISSDDKLEFRDDLIEGDIVPNPESRNGIRGDQYRWANRRVPYVLDPNFNSSEIQKILLGWAEIENTTCIDLGERLSQDTDYIFIEKGAPESGCFSSVGRRGGRQVINFEPPCINRHGTIVHEMLHAIGFYHEQSRPDRDDYVTVVWDKIEPGKEHNFNKYTEEQVDTMGTPYDYGSVLHYSGFGFSIDGSATIVPKDPNAEIGQRIRISDIDAYKVNVMYNCTSFL</sequence>
<accession>A0ABP1PZJ1</accession>
<keyword evidence="1 2" id="KW-0482">Metalloprotease</keyword>
<dbReference type="EMBL" id="CAXLJM020000015">
    <property type="protein sequence ID" value="CAL8081589.1"/>
    <property type="molecule type" value="Genomic_DNA"/>
</dbReference>
<feature type="chain" id="PRO_5044994759" description="Metalloendopeptidase" evidence="2">
    <location>
        <begin position="24"/>
        <end position="253"/>
    </location>
</feature>
<evidence type="ECO:0000313" key="5">
    <source>
        <dbReference type="Proteomes" id="UP001642540"/>
    </source>
</evidence>
<organism evidence="4 5">
    <name type="scientific">Orchesella dallaii</name>
    <dbReference type="NCBI Taxonomy" id="48710"/>
    <lineage>
        <taxon>Eukaryota</taxon>
        <taxon>Metazoa</taxon>
        <taxon>Ecdysozoa</taxon>
        <taxon>Arthropoda</taxon>
        <taxon>Hexapoda</taxon>
        <taxon>Collembola</taxon>
        <taxon>Entomobryomorpha</taxon>
        <taxon>Entomobryoidea</taxon>
        <taxon>Orchesellidae</taxon>
        <taxon>Orchesellinae</taxon>
        <taxon>Orchesella</taxon>
    </lineage>
</organism>
<feature type="active site" evidence="1">
    <location>
        <position position="149"/>
    </location>
</feature>
<evidence type="ECO:0000259" key="3">
    <source>
        <dbReference type="PROSITE" id="PS51864"/>
    </source>
</evidence>
<comment type="caution">
    <text evidence="1">Lacks conserved residue(s) required for the propagation of feature annotation.</text>
</comment>
<dbReference type="InterPro" id="IPR001506">
    <property type="entry name" value="Peptidase_M12A"/>
</dbReference>
<keyword evidence="2" id="KW-0732">Signal</keyword>
<keyword evidence="5" id="KW-1185">Reference proteome</keyword>